<proteinExistence type="predicted"/>
<evidence type="ECO:0000313" key="1">
    <source>
        <dbReference type="EMBL" id="MBB3944731.1"/>
    </source>
</evidence>
<reference evidence="1 2" key="1">
    <citation type="submission" date="2020-08" db="EMBL/GenBank/DDBJ databases">
        <title>Genomic Encyclopedia of Type Strains, Phase IV (KMG-IV): sequencing the most valuable type-strain genomes for metagenomic binning, comparative biology and taxonomic classification.</title>
        <authorList>
            <person name="Goeker M."/>
        </authorList>
    </citation>
    <scope>NUCLEOTIDE SEQUENCE [LARGE SCALE GENOMIC DNA]</scope>
    <source>
        <strain evidence="1 2">DSM 26438</strain>
    </source>
</reference>
<organism evidence="1 2">
    <name type="scientific">Rhizobium skierniewicense</name>
    <dbReference type="NCBI Taxonomy" id="984260"/>
    <lineage>
        <taxon>Bacteria</taxon>
        <taxon>Pseudomonadati</taxon>
        <taxon>Pseudomonadota</taxon>
        <taxon>Alphaproteobacteria</taxon>
        <taxon>Hyphomicrobiales</taxon>
        <taxon>Rhizobiaceae</taxon>
        <taxon>Rhizobium/Agrobacterium group</taxon>
        <taxon>Rhizobium</taxon>
    </lineage>
</organism>
<sequence>MSPQHKRLMLAKARATLCMRKNLREAVDNKEHLRQTAHI</sequence>
<accession>A0A7W6CCI4</accession>
<keyword evidence="2" id="KW-1185">Reference proteome</keyword>
<evidence type="ECO:0000313" key="2">
    <source>
        <dbReference type="Proteomes" id="UP000565286"/>
    </source>
</evidence>
<dbReference type="EMBL" id="JACIDV010000002">
    <property type="protein sequence ID" value="MBB3944731.1"/>
    <property type="molecule type" value="Genomic_DNA"/>
</dbReference>
<dbReference type="Proteomes" id="UP000565286">
    <property type="component" value="Unassembled WGS sequence"/>
</dbReference>
<protein>
    <submittedName>
        <fullName evidence="1">Uncharacterized protein</fullName>
    </submittedName>
</protein>
<name>A0A7W6CCI4_9HYPH</name>
<comment type="caution">
    <text evidence="1">The sequence shown here is derived from an EMBL/GenBank/DDBJ whole genome shotgun (WGS) entry which is preliminary data.</text>
</comment>
<dbReference type="AlphaFoldDB" id="A0A7W6CCI4"/>
<gene>
    <name evidence="1" type="ORF">GGQ73_000656</name>
</gene>